<dbReference type="GO" id="GO:0005886">
    <property type="term" value="C:plasma membrane"/>
    <property type="evidence" value="ECO:0007669"/>
    <property type="project" value="UniProtKB-SubCell"/>
</dbReference>
<name>A0A0M0GEX9_SPOGL</name>
<dbReference type="STRING" id="1459.AF332_15290"/>
<evidence type="ECO:0000256" key="2">
    <source>
        <dbReference type="ARBA" id="ARBA00022475"/>
    </source>
</evidence>
<dbReference type="RefSeq" id="WP_053435410.1">
    <property type="nucleotide sequence ID" value="NZ_LGUF01000007.1"/>
</dbReference>
<feature type="transmembrane region" description="Helical" evidence="6">
    <location>
        <begin position="6"/>
        <end position="27"/>
    </location>
</feature>
<dbReference type="Proteomes" id="UP000037109">
    <property type="component" value="Unassembled WGS sequence"/>
</dbReference>
<dbReference type="PANTHER" id="PTHR30086">
    <property type="entry name" value="ARGININE EXPORTER PROTEIN ARGO"/>
    <property type="match status" value="1"/>
</dbReference>
<feature type="transmembrane region" description="Helical" evidence="6">
    <location>
        <begin position="39"/>
        <end position="58"/>
    </location>
</feature>
<dbReference type="InterPro" id="IPR001123">
    <property type="entry name" value="LeuE-type"/>
</dbReference>
<accession>A0A0M0GEX9</accession>
<evidence type="ECO:0000313" key="8">
    <source>
        <dbReference type="Proteomes" id="UP000037109"/>
    </source>
</evidence>
<dbReference type="Pfam" id="PF01810">
    <property type="entry name" value="LysE"/>
    <property type="match status" value="1"/>
</dbReference>
<keyword evidence="3 6" id="KW-0812">Transmembrane</keyword>
<dbReference type="PATRIC" id="fig|1459.3.peg.3315"/>
<evidence type="ECO:0000256" key="6">
    <source>
        <dbReference type="SAM" id="Phobius"/>
    </source>
</evidence>
<feature type="transmembrane region" description="Helical" evidence="6">
    <location>
        <begin position="141"/>
        <end position="164"/>
    </location>
</feature>
<keyword evidence="4 6" id="KW-1133">Transmembrane helix</keyword>
<organism evidence="7 8">
    <name type="scientific">Sporosarcina globispora</name>
    <name type="common">Bacillus globisporus</name>
    <dbReference type="NCBI Taxonomy" id="1459"/>
    <lineage>
        <taxon>Bacteria</taxon>
        <taxon>Bacillati</taxon>
        <taxon>Bacillota</taxon>
        <taxon>Bacilli</taxon>
        <taxon>Bacillales</taxon>
        <taxon>Caryophanaceae</taxon>
        <taxon>Sporosarcina</taxon>
    </lineage>
</organism>
<evidence type="ECO:0000256" key="5">
    <source>
        <dbReference type="ARBA" id="ARBA00023136"/>
    </source>
</evidence>
<keyword evidence="2" id="KW-1003">Cell membrane</keyword>
<gene>
    <name evidence="7" type="ORF">AF332_15290</name>
</gene>
<dbReference type="GO" id="GO:0015171">
    <property type="term" value="F:amino acid transmembrane transporter activity"/>
    <property type="evidence" value="ECO:0007669"/>
    <property type="project" value="TreeGrafter"/>
</dbReference>
<dbReference type="AlphaFoldDB" id="A0A0M0GEX9"/>
<keyword evidence="5 6" id="KW-0472">Membrane</keyword>
<dbReference type="OrthoDB" id="198428at2"/>
<feature type="transmembrane region" description="Helical" evidence="6">
    <location>
        <begin position="70"/>
        <end position="88"/>
    </location>
</feature>
<evidence type="ECO:0000256" key="3">
    <source>
        <dbReference type="ARBA" id="ARBA00022692"/>
    </source>
</evidence>
<comment type="caution">
    <text evidence="7">The sequence shown here is derived from an EMBL/GenBank/DDBJ whole genome shotgun (WGS) entry which is preliminary data.</text>
</comment>
<feature type="transmembrane region" description="Helical" evidence="6">
    <location>
        <begin position="176"/>
        <end position="197"/>
    </location>
</feature>
<comment type="subcellular location">
    <subcellularLocation>
        <location evidence="1">Cell membrane</location>
        <topology evidence="1">Multi-pass membrane protein</topology>
    </subcellularLocation>
</comment>
<dbReference type="GO" id="GO:0033228">
    <property type="term" value="P:cysteine export across plasma membrane"/>
    <property type="evidence" value="ECO:0007669"/>
    <property type="project" value="TreeGrafter"/>
</dbReference>
<proteinExistence type="predicted"/>
<evidence type="ECO:0000256" key="1">
    <source>
        <dbReference type="ARBA" id="ARBA00004651"/>
    </source>
</evidence>
<sequence>MSLLSFFLYVFVTSFTPGPNNIMAMIFANRFGLRKTIRFCLGVSAGFFVIMILCSYFNLLLHQFIPKIELIMTIIGVIYMLFLAFKILTSKPDDQNNNEDKHNGFLIGMLLQFINPKGILYGVTVISTFILPYHTSHTSLIIFSIFLAFVGFLSTFSWSVFGSIFQSFLAKYRSQFNVIMALLLVYSAGSILVGYFIR</sequence>
<dbReference type="PANTHER" id="PTHR30086:SF20">
    <property type="entry name" value="ARGININE EXPORTER PROTEIN ARGO-RELATED"/>
    <property type="match status" value="1"/>
</dbReference>
<dbReference type="EMBL" id="LGUF01000007">
    <property type="protein sequence ID" value="KON88042.1"/>
    <property type="molecule type" value="Genomic_DNA"/>
</dbReference>
<reference evidence="8" key="1">
    <citation type="submission" date="2015-07" db="EMBL/GenBank/DDBJ databases">
        <title>Fjat-10036 dsm4.</title>
        <authorList>
            <person name="Liu B."/>
            <person name="Wang J."/>
            <person name="Zhu Y."/>
            <person name="Liu G."/>
            <person name="Chen Q."/>
            <person name="Chen Z."/>
            <person name="Lan J."/>
            <person name="Che J."/>
            <person name="Ge C."/>
            <person name="Shi H."/>
            <person name="Pan Z."/>
            <person name="Liu X."/>
        </authorList>
    </citation>
    <scope>NUCLEOTIDE SEQUENCE [LARGE SCALE GENOMIC DNA]</scope>
    <source>
        <strain evidence="8">DSM 4</strain>
    </source>
</reference>
<protein>
    <submittedName>
        <fullName evidence="7">Amino acid transporter LysE</fullName>
    </submittedName>
</protein>
<evidence type="ECO:0000256" key="4">
    <source>
        <dbReference type="ARBA" id="ARBA00022989"/>
    </source>
</evidence>
<evidence type="ECO:0000313" key="7">
    <source>
        <dbReference type="EMBL" id="KON88042.1"/>
    </source>
</evidence>
<keyword evidence="8" id="KW-1185">Reference proteome</keyword>